<dbReference type="AlphaFoldDB" id="A0A2I1DKU1"/>
<evidence type="ECO:0000256" key="7">
    <source>
        <dbReference type="RuleBase" id="RU003792"/>
    </source>
</evidence>
<dbReference type="HAMAP" id="MF_00171">
    <property type="entry name" value="TruA"/>
    <property type="match status" value="1"/>
</dbReference>
<evidence type="ECO:0000256" key="3">
    <source>
        <dbReference type="ARBA" id="ARBA00023235"/>
    </source>
</evidence>
<evidence type="ECO:0000256" key="6">
    <source>
        <dbReference type="PIRSR" id="PIRSR001430-2"/>
    </source>
</evidence>
<comment type="subunit">
    <text evidence="4">Homodimer.</text>
</comment>
<dbReference type="CDD" id="cd02570">
    <property type="entry name" value="PseudoU_synth_EcTruA"/>
    <property type="match status" value="1"/>
</dbReference>
<dbReference type="PANTHER" id="PTHR11142">
    <property type="entry name" value="PSEUDOURIDYLATE SYNTHASE"/>
    <property type="match status" value="1"/>
</dbReference>
<dbReference type="NCBIfam" id="TIGR00071">
    <property type="entry name" value="hisT_truA"/>
    <property type="match status" value="1"/>
</dbReference>
<dbReference type="InterPro" id="IPR020094">
    <property type="entry name" value="TruA/RsuA/RluB/E/F_N"/>
</dbReference>
<dbReference type="GO" id="GO:0003723">
    <property type="term" value="F:RNA binding"/>
    <property type="evidence" value="ECO:0007669"/>
    <property type="project" value="InterPro"/>
</dbReference>
<organism evidence="9 10">
    <name type="scientific">Acidithiobacillus marinus</name>
    <dbReference type="NCBI Taxonomy" id="187490"/>
    <lineage>
        <taxon>Bacteria</taxon>
        <taxon>Pseudomonadati</taxon>
        <taxon>Pseudomonadota</taxon>
        <taxon>Acidithiobacillia</taxon>
        <taxon>Acidithiobacillales</taxon>
        <taxon>Acidithiobacillaceae</taxon>
        <taxon>Acidithiobacillus</taxon>
    </lineage>
</organism>
<comment type="caution">
    <text evidence="9">The sequence shown here is derived from an EMBL/GenBank/DDBJ whole genome shotgun (WGS) entry which is preliminary data.</text>
</comment>
<dbReference type="InterPro" id="IPR020097">
    <property type="entry name" value="PsdUridine_synth_TruA_a/b_dom"/>
</dbReference>
<name>A0A2I1DKU1_9PROT</name>
<gene>
    <name evidence="4" type="primary">truA</name>
    <name evidence="9" type="ORF">B1757_09390</name>
</gene>
<dbReference type="Gene3D" id="3.30.70.580">
    <property type="entry name" value="Pseudouridine synthase I, catalytic domain, N-terminal subdomain"/>
    <property type="match status" value="1"/>
</dbReference>
<dbReference type="FunFam" id="3.30.70.580:FF:000001">
    <property type="entry name" value="tRNA pseudouridine synthase A"/>
    <property type="match status" value="1"/>
</dbReference>
<dbReference type="EC" id="5.4.99.12" evidence="4"/>
<comment type="similarity">
    <text evidence="1 4 7">Belongs to the tRNA pseudouridine synthase TruA family.</text>
</comment>
<sequence>MSADVLIADPRPGNRWALGIEYDGNGFCGWQRQSGQPSVQQSLEEALSRLAQVPITVTVAGRTDTGVHALCQVVHFDAPVQRSAESWVRATNTYLPDGVAVRWAQPVPSHFHARFSATARRYRYVMMNRREKSALWRHHTAWIYSHLDIEPMQAAANLLLGTHDFSAFRASSCQAKNPVRHLQQLSISQRGELIAIDAEANGFLHHMVRNLAGVLMVVGRGDQPPSWAATVLASRDRCQAGVTAPPGGLYFVAPRYPDAFALPVDAVDAGFLTGE</sequence>
<dbReference type="InterPro" id="IPR020095">
    <property type="entry name" value="PsdUridine_synth_TruA_C"/>
</dbReference>
<keyword evidence="2 4" id="KW-0819">tRNA processing</keyword>
<comment type="caution">
    <text evidence="4">Lacks conserved residue(s) required for the propagation of feature annotation.</text>
</comment>
<dbReference type="InParanoid" id="A0A2I1DKU1"/>
<dbReference type="Proteomes" id="UP000234329">
    <property type="component" value="Unassembled WGS sequence"/>
</dbReference>
<dbReference type="GO" id="GO:0160147">
    <property type="term" value="F:tRNA pseudouridine(38-40) synthase activity"/>
    <property type="evidence" value="ECO:0007669"/>
    <property type="project" value="UniProtKB-EC"/>
</dbReference>
<accession>A0A2I1DKU1</accession>
<reference evidence="9 10" key="1">
    <citation type="submission" date="2017-03" db="EMBL/GenBank/DDBJ databases">
        <title>Draft genime sequence of the acidophilic sulfur-oxidizing bacterium Acidithiobacillus sp. SH, isolated from seawater.</title>
        <authorList>
            <person name="Sharmin S."/>
            <person name="Tokuhisa M."/>
            <person name="Kanao T."/>
            <person name="Kamimura K."/>
        </authorList>
    </citation>
    <scope>NUCLEOTIDE SEQUENCE [LARGE SCALE GENOMIC DNA]</scope>
    <source>
        <strain evidence="9 10">SH</strain>
    </source>
</reference>
<dbReference type="EMBL" id="MXAV01000035">
    <property type="protein sequence ID" value="PKY10493.1"/>
    <property type="molecule type" value="Genomic_DNA"/>
</dbReference>
<dbReference type="RefSeq" id="WP_101538071.1">
    <property type="nucleotide sequence ID" value="NZ_MXAV01000035.1"/>
</dbReference>
<feature type="active site" description="Nucleophile" evidence="4 5">
    <location>
        <position position="64"/>
    </location>
</feature>
<proteinExistence type="inferred from homology"/>
<feature type="domain" description="Pseudouridine synthase I TruA alpha/beta" evidence="8">
    <location>
        <begin position="21"/>
        <end position="115"/>
    </location>
</feature>
<comment type="catalytic activity">
    <reaction evidence="4 7">
        <text>uridine(38/39/40) in tRNA = pseudouridine(38/39/40) in tRNA</text>
        <dbReference type="Rhea" id="RHEA:22376"/>
        <dbReference type="Rhea" id="RHEA-COMP:10085"/>
        <dbReference type="Rhea" id="RHEA-COMP:10087"/>
        <dbReference type="ChEBI" id="CHEBI:65314"/>
        <dbReference type="ChEBI" id="CHEBI:65315"/>
        <dbReference type="EC" id="5.4.99.12"/>
    </reaction>
</comment>
<dbReference type="InterPro" id="IPR001406">
    <property type="entry name" value="PsdUridine_synth_TruA"/>
</dbReference>
<comment type="function">
    <text evidence="4">Formation of pseudouridine at positions 38, 39 and 40 in the anticodon stem and loop of transfer RNAs.</text>
</comment>
<evidence type="ECO:0000313" key="10">
    <source>
        <dbReference type="Proteomes" id="UP000234329"/>
    </source>
</evidence>
<protein>
    <recommendedName>
        <fullName evidence="4">tRNA pseudouridine synthase A</fullName>
        <ecNumber evidence="4">5.4.99.12</ecNumber>
    </recommendedName>
    <alternativeName>
        <fullName evidence="4">tRNA pseudouridine(38-40) synthase</fullName>
    </alternativeName>
    <alternativeName>
        <fullName evidence="4">tRNA pseudouridylate synthase I</fullName>
    </alternativeName>
    <alternativeName>
        <fullName evidence="4">tRNA-uridine isomerase I</fullName>
    </alternativeName>
</protein>
<evidence type="ECO:0000259" key="8">
    <source>
        <dbReference type="Pfam" id="PF01416"/>
    </source>
</evidence>
<evidence type="ECO:0000256" key="1">
    <source>
        <dbReference type="ARBA" id="ARBA00009375"/>
    </source>
</evidence>
<evidence type="ECO:0000256" key="2">
    <source>
        <dbReference type="ARBA" id="ARBA00022694"/>
    </source>
</evidence>
<keyword evidence="3 4" id="KW-0413">Isomerase</keyword>
<dbReference type="SUPFAM" id="SSF55120">
    <property type="entry name" value="Pseudouridine synthase"/>
    <property type="match status" value="1"/>
</dbReference>
<dbReference type="Pfam" id="PF01416">
    <property type="entry name" value="PseudoU_synth_1"/>
    <property type="match status" value="2"/>
</dbReference>
<evidence type="ECO:0000256" key="4">
    <source>
        <dbReference type="HAMAP-Rule" id="MF_00171"/>
    </source>
</evidence>
<dbReference type="OrthoDB" id="5289957at2"/>
<dbReference type="PIRSF" id="PIRSF001430">
    <property type="entry name" value="tRNA_psdUrid_synth"/>
    <property type="match status" value="1"/>
</dbReference>
<feature type="binding site" evidence="4 6">
    <location>
        <position position="122"/>
    </location>
    <ligand>
        <name>substrate</name>
    </ligand>
</feature>
<evidence type="ECO:0000256" key="5">
    <source>
        <dbReference type="PIRSR" id="PIRSR001430-1"/>
    </source>
</evidence>
<dbReference type="FunCoup" id="A0A2I1DKU1">
    <property type="interactions" value="469"/>
</dbReference>
<evidence type="ECO:0000313" key="9">
    <source>
        <dbReference type="EMBL" id="PKY10493.1"/>
    </source>
</evidence>
<dbReference type="GO" id="GO:0031119">
    <property type="term" value="P:tRNA pseudouridine synthesis"/>
    <property type="evidence" value="ECO:0007669"/>
    <property type="project" value="UniProtKB-UniRule"/>
</dbReference>
<keyword evidence="10" id="KW-1185">Reference proteome</keyword>
<feature type="domain" description="Pseudouridine synthase I TruA alpha/beta" evidence="8">
    <location>
        <begin position="155"/>
        <end position="257"/>
    </location>
</feature>
<dbReference type="Gene3D" id="3.30.70.660">
    <property type="entry name" value="Pseudouridine synthase I, catalytic domain, C-terminal subdomain"/>
    <property type="match status" value="1"/>
</dbReference>
<dbReference type="PANTHER" id="PTHR11142:SF0">
    <property type="entry name" value="TRNA PSEUDOURIDINE SYNTHASE-LIKE 1"/>
    <property type="match status" value="1"/>
</dbReference>
<dbReference type="InterPro" id="IPR020103">
    <property type="entry name" value="PsdUridine_synth_cat_dom_sf"/>
</dbReference>